<evidence type="ECO:0000313" key="1">
    <source>
        <dbReference type="EMBL" id="SVE15060.1"/>
    </source>
</evidence>
<proteinExistence type="predicted"/>
<name>A0A383B5I3_9ZZZZ</name>
<organism evidence="1">
    <name type="scientific">marine metagenome</name>
    <dbReference type="NCBI Taxonomy" id="408172"/>
    <lineage>
        <taxon>unclassified sequences</taxon>
        <taxon>metagenomes</taxon>
        <taxon>ecological metagenomes</taxon>
    </lineage>
</organism>
<feature type="non-terminal residue" evidence="1">
    <location>
        <position position="80"/>
    </location>
</feature>
<feature type="non-terminal residue" evidence="1">
    <location>
        <position position="1"/>
    </location>
</feature>
<gene>
    <name evidence="1" type="ORF">METZ01_LOCUS467914</name>
</gene>
<reference evidence="1" key="1">
    <citation type="submission" date="2018-05" db="EMBL/GenBank/DDBJ databases">
        <authorList>
            <person name="Lanie J.A."/>
            <person name="Ng W.-L."/>
            <person name="Kazmierczak K.M."/>
            <person name="Andrzejewski T.M."/>
            <person name="Davidsen T.M."/>
            <person name="Wayne K.J."/>
            <person name="Tettelin H."/>
            <person name="Glass J.I."/>
            <person name="Rusch D."/>
            <person name="Podicherti R."/>
            <person name="Tsui H.-C.T."/>
            <person name="Winkler M.E."/>
        </authorList>
    </citation>
    <scope>NUCLEOTIDE SEQUENCE</scope>
</reference>
<dbReference type="EMBL" id="UINC01197527">
    <property type="protein sequence ID" value="SVE15060.1"/>
    <property type="molecule type" value="Genomic_DNA"/>
</dbReference>
<dbReference type="AlphaFoldDB" id="A0A383B5I3"/>
<sequence>GGCRRRWWCVDGCDVVPVQSSRLPHRPVVVRPIYRRRDPGRLLGPALAGLPDRGAVGVAVGVGDVPGHGYTGETRTESTM</sequence>
<protein>
    <submittedName>
        <fullName evidence="1">Uncharacterized protein</fullName>
    </submittedName>
</protein>
<accession>A0A383B5I3</accession>